<accession>A0ABX1FDM5</accession>
<gene>
    <name evidence="3" type="ORF">FXN61_08950</name>
</gene>
<dbReference type="PANTHER" id="PTHR21666:SF270">
    <property type="entry name" value="MUREIN HYDROLASE ACTIVATOR ENVC"/>
    <property type="match status" value="1"/>
</dbReference>
<feature type="domain" description="M23ase beta-sheet core" evidence="2">
    <location>
        <begin position="182"/>
        <end position="265"/>
    </location>
</feature>
<organism evidence="3 4">
    <name type="scientific">Lentzea indica</name>
    <dbReference type="NCBI Taxonomy" id="2604800"/>
    <lineage>
        <taxon>Bacteria</taxon>
        <taxon>Bacillati</taxon>
        <taxon>Actinomycetota</taxon>
        <taxon>Actinomycetes</taxon>
        <taxon>Pseudonocardiales</taxon>
        <taxon>Pseudonocardiaceae</taxon>
        <taxon>Lentzea</taxon>
    </lineage>
</organism>
<name>A0ABX1FDM5_9PSEU</name>
<dbReference type="PANTHER" id="PTHR21666">
    <property type="entry name" value="PEPTIDASE-RELATED"/>
    <property type="match status" value="1"/>
</dbReference>
<protein>
    <submittedName>
        <fullName evidence="3">M23 family metallopeptidase</fullName>
    </submittedName>
</protein>
<dbReference type="InterPro" id="IPR011055">
    <property type="entry name" value="Dup_hybrid_motif"/>
</dbReference>
<evidence type="ECO:0000313" key="4">
    <source>
        <dbReference type="Proteomes" id="UP001515943"/>
    </source>
</evidence>
<dbReference type="Gene3D" id="2.70.70.10">
    <property type="entry name" value="Glucose Permease (Domain IIA)"/>
    <property type="match status" value="1"/>
</dbReference>
<dbReference type="EMBL" id="VSRL01000023">
    <property type="protein sequence ID" value="NKE56957.1"/>
    <property type="molecule type" value="Genomic_DNA"/>
</dbReference>
<reference evidence="3 4" key="1">
    <citation type="submission" date="2019-08" db="EMBL/GenBank/DDBJ databases">
        <title>Lentzea from Indian Himalayas.</title>
        <authorList>
            <person name="Mandal S."/>
            <person name="Mallick Gupta A."/>
            <person name="Maiti P.K."/>
            <person name="Sarkar J."/>
            <person name="Mandal S."/>
        </authorList>
    </citation>
    <scope>NUCLEOTIDE SEQUENCE [LARGE SCALE GENOMIC DNA]</scope>
    <source>
        <strain evidence="3 4">PSKA42</strain>
    </source>
</reference>
<dbReference type="Proteomes" id="UP001515943">
    <property type="component" value="Unassembled WGS sequence"/>
</dbReference>
<sequence length="287" mass="30195">MTTSTDITRRPIAASVKPVVNRSPVSHDGSCAAGVTKEIGRAPAGSGIGETSGRVPHAARPASAASTTRILPPVLMSPIMPQVRDFPLWLRCRPAASLRSVGIFTWRGAIMRISRLAVAALALLAPLAFTTTATAEGSTVDAAARPAFEMPFPCGQTWRAGTRSNHKPLYAIDFNMGSGDSDKGKPVIASAGGTVDVRYAASGYGNYVVINHGGGWATYYAHLGSVAVRDGQRVARGARVGTVGKSGGQTYTHLHYEQRLNGNDVKAILHGKAVKYYGDIATKSYNC</sequence>
<dbReference type="Pfam" id="PF01551">
    <property type="entry name" value="Peptidase_M23"/>
    <property type="match status" value="1"/>
</dbReference>
<dbReference type="InterPro" id="IPR050570">
    <property type="entry name" value="Cell_wall_metabolism_enzyme"/>
</dbReference>
<evidence type="ECO:0000259" key="2">
    <source>
        <dbReference type="Pfam" id="PF01551"/>
    </source>
</evidence>
<feature type="region of interest" description="Disordered" evidence="1">
    <location>
        <begin position="44"/>
        <end position="63"/>
    </location>
</feature>
<evidence type="ECO:0000256" key="1">
    <source>
        <dbReference type="SAM" id="MobiDB-lite"/>
    </source>
</evidence>
<keyword evidence="4" id="KW-1185">Reference proteome</keyword>
<comment type="caution">
    <text evidence="3">The sequence shown here is derived from an EMBL/GenBank/DDBJ whole genome shotgun (WGS) entry which is preliminary data.</text>
</comment>
<dbReference type="SUPFAM" id="SSF51261">
    <property type="entry name" value="Duplicated hybrid motif"/>
    <property type="match status" value="1"/>
</dbReference>
<dbReference type="CDD" id="cd12797">
    <property type="entry name" value="M23_peptidase"/>
    <property type="match status" value="1"/>
</dbReference>
<dbReference type="InterPro" id="IPR016047">
    <property type="entry name" value="M23ase_b-sheet_dom"/>
</dbReference>
<evidence type="ECO:0000313" key="3">
    <source>
        <dbReference type="EMBL" id="NKE56957.1"/>
    </source>
</evidence>
<proteinExistence type="predicted"/>